<gene>
    <name evidence="2" type="ORF">C7400_12968</name>
</gene>
<evidence type="ECO:0000313" key="2">
    <source>
        <dbReference type="EMBL" id="PXX07613.1"/>
    </source>
</evidence>
<dbReference type="RefSeq" id="WP_258365555.1">
    <property type="nucleotide sequence ID" value="NZ_QJJV01000029.1"/>
</dbReference>
<name>A0ABX5MEJ6_9BURK</name>
<evidence type="ECO:0000313" key="3">
    <source>
        <dbReference type="Proteomes" id="UP000247515"/>
    </source>
</evidence>
<feature type="region of interest" description="Disordered" evidence="1">
    <location>
        <begin position="1310"/>
        <end position="1335"/>
    </location>
</feature>
<dbReference type="Proteomes" id="UP000247515">
    <property type="component" value="Unassembled WGS sequence"/>
</dbReference>
<comment type="caution">
    <text evidence="2">The sequence shown here is derived from an EMBL/GenBank/DDBJ whole genome shotgun (WGS) entry which is preliminary data.</text>
</comment>
<reference evidence="2 3" key="1">
    <citation type="submission" date="2018-05" db="EMBL/GenBank/DDBJ databases">
        <title>Genomic Encyclopedia of Type Strains, Phase IV (KMG-V): Genome sequencing to study the core and pangenomes of soil and plant-associated prokaryotes.</title>
        <authorList>
            <person name="Whitman W."/>
        </authorList>
    </citation>
    <scope>NUCLEOTIDE SEQUENCE [LARGE SCALE GENOMIC DNA]</scope>
    <source>
        <strain evidence="2 3">SIr-6563</strain>
    </source>
</reference>
<proteinExistence type="predicted"/>
<evidence type="ECO:0000256" key="1">
    <source>
        <dbReference type="SAM" id="MobiDB-lite"/>
    </source>
</evidence>
<sequence>MNNEGGALNGVATSVSGSSIDNGNGGQIVGTTVTVSASGDLNNSGGTIQQSGTTDQTINAGGAFENAGGTVGSNATNLTLSGASINNDGGTVSHAGTGTLAITTPGVLSSVAGQIATNGALNLQSASLNNTGGVLSAEQSANVSAVSGIANANGGQIYGNTGLAATTQGDFNNAGGSAQSGGNIVITAGGALGNANGVISANGAVGTLAVAASSVDNTSGTLTNSGSGKTTIAATSDIANTGGVMGGNGDVEIDAKTLKNNANAQLVAAGAADLKVTGQVDNTNGLAYGGTSLNLDQAGVALVNGSGKIEGGKDVSLQVASMSNGGGAVNANHDISMSGALSGGGSMTAGNNLSVTLPGDYTNDGTSSFNADNNLTFTLPGTLSNNSVLEAANALTVNAGKVVNGANAHMNSATTTVNAANDINNAGVIEGNNVTTKSSTLENTGALIGNNVVVNAGDVTNNGAQAVIAGATFVGVYASNSITNESGALIYSGGNMELARDNARDSTGLLADQTGTIENSASTIEGTGNIDVAAHTLNNDRTGVQTQAGTPVTTTGSTLTLWTAGIPISELGSYESVTYPQWYFKAGAVGTESIQVLSKPLTVTLPASQVTNINSGNQTFSLTTALTDTYYTDLYCPDCTPQTRTITNNPTQYYQSLTQNANGTVTISFYPDYNPNVNINPAQVQVRYDLGTDSHDYVELSRTVTTTTSTDQLLNAGTAALMQAQGAIRINSDGGAINNNSSTMAAGGDLVRRATGGSVNDNGIVLQQTGSETDTSVFYWHQKTGGSNDTQTVNDTAVPLPTTTVAALPAIATSNQTVETDAENINIGSVNRVGQTVTGAGVAGGDATGMQLDSVSGAGSGPQASASVVSNGKRPQTLGSAGVAIPGLVLPKNALYSYNTAPGAEYLVETNSRFTSYTQFVSSDYMLNALGLDPQNVEKRLGDGMYEEQLVMNQVTQLTGRTFLGSYTDNLDEYTALMNNGVQYAQSFGLSVGVALTPAQMSELTTDMVWLVNQTVTLPDGTQQTVLVPQLYLAQSNTVDLQDSGALVAGKDVDLNATGDVTNSGHVAGDVATTVIGNNVVNRGVIGSGGTTTVQAVQDVSNLGGRIGGVDTVVTAGNDIINQSTVAQAAVTTGNAGFSSTATGMAVQSVGTISATNSATLIAGHDVDLTGSAIQTGGDATIAAGHDINVGTTTLTATQDAGMTNGQAFGNATVTHNVGSTITTGGNLTTVSGNDTTLTDAKVQAGGDATMVAAGNLTVTAAKDSTGKAVGPGSVSGTGGVSPMITQNESGDSSATTRSAISAGTINVTNPDGQAQGVSGLSRDTTNTNGTVSETPDVSNLLSQQADTMQAAQAAGQVVAQGIGAYADLKEAAAQKNAIDAARAGNADLAAQYNAEADAWGEGGSNRVALQVAGGAVIGGIGGSSAAFGALGGAAGAALSAETAKELDAISQGVESATGSSLLGNLASNIVANIGGALVGGTTGASVAGNVELYNQTMRKNLLSQVCDGSAPCDPKLVMEAVNADGANAQIASKNIQALAPYVAATLALGPIGGPDAIISVGVLGGLDYASNLGNYAMGLTKDAPSVSGSYITGLIGAAFGLLSVSDNLIGGMSKQGIIASGAYNGLVNGTAAFGSAAASNGPPDLSAGVAAGTTVAGYTAQALIPGPAGVWLNKLIQNSAGTVQNAIQK</sequence>
<dbReference type="EMBL" id="QJJV01000029">
    <property type="protein sequence ID" value="PXX07613.1"/>
    <property type="molecule type" value="Genomic_DNA"/>
</dbReference>
<feature type="region of interest" description="Disordered" evidence="1">
    <location>
        <begin position="1265"/>
        <end position="1296"/>
    </location>
</feature>
<dbReference type="InterPro" id="IPR010069">
    <property type="entry name" value="CdiA_FHA1_rpt"/>
</dbReference>
<protein>
    <submittedName>
        <fullName evidence="2">Adhesin HecA-like repeat protein</fullName>
    </submittedName>
</protein>
<organism evidence="2 3">
    <name type="scientific">Paraburkholderia tropica</name>
    <dbReference type="NCBI Taxonomy" id="92647"/>
    <lineage>
        <taxon>Bacteria</taxon>
        <taxon>Pseudomonadati</taxon>
        <taxon>Pseudomonadota</taxon>
        <taxon>Betaproteobacteria</taxon>
        <taxon>Burkholderiales</taxon>
        <taxon>Burkholderiaceae</taxon>
        <taxon>Paraburkholderia</taxon>
    </lineage>
</organism>
<dbReference type="NCBIfam" id="TIGR01731">
    <property type="entry name" value="fil_hemag_20aa"/>
    <property type="match status" value="13"/>
</dbReference>
<accession>A0ABX5MEJ6</accession>
<feature type="compositionally biased region" description="Polar residues" evidence="1">
    <location>
        <begin position="1284"/>
        <end position="1296"/>
    </location>
</feature>
<keyword evidence="3" id="KW-1185">Reference proteome</keyword>